<evidence type="ECO:0000313" key="2">
    <source>
        <dbReference type="EMBL" id="TFC99491.1"/>
    </source>
</evidence>
<gene>
    <name evidence="2" type="ORF">E3T28_09125</name>
</gene>
<reference evidence="2 3" key="1">
    <citation type="submission" date="2019-03" db="EMBL/GenBank/DDBJ databases">
        <title>Genomics of glacier-inhabiting Cryobacterium strains.</title>
        <authorList>
            <person name="Liu Q."/>
            <person name="Xin Y.-H."/>
        </authorList>
    </citation>
    <scope>NUCLEOTIDE SEQUENCE [LARGE SCALE GENOMIC DNA]</scope>
    <source>
        <strain evidence="2 3">TMT1-23-1</strain>
    </source>
</reference>
<keyword evidence="3" id="KW-1185">Reference proteome</keyword>
<dbReference type="Gene3D" id="3.10.180.10">
    <property type="entry name" value="2,3-Dihydroxybiphenyl 1,2-Dioxygenase, domain 1"/>
    <property type="match status" value="1"/>
</dbReference>
<accession>A0ABY2J6I0</accession>
<organism evidence="2 3">
    <name type="scientific">Cryobacterium sinapicolor</name>
    <dbReference type="NCBI Taxonomy" id="1259236"/>
    <lineage>
        <taxon>Bacteria</taxon>
        <taxon>Bacillati</taxon>
        <taxon>Actinomycetota</taxon>
        <taxon>Actinomycetes</taxon>
        <taxon>Micrococcales</taxon>
        <taxon>Microbacteriaceae</taxon>
        <taxon>Cryobacterium</taxon>
    </lineage>
</organism>
<dbReference type="Proteomes" id="UP000297853">
    <property type="component" value="Unassembled WGS sequence"/>
</dbReference>
<dbReference type="SUPFAM" id="SSF54593">
    <property type="entry name" value="Glyoxalase/Bleomycin resistance protein/Dihydroxybiphenyl dioxygenase"/>
    <property type="match status" value="1"/>
</dbReference>
<sequence length="133" mass="14482">MFTSSEAFSSFSVDDIDEAKNFYGETLGLDVQDGMMGNLEIRLGNGVRLFIYAKPDHVPASFTVLNFVTDDVEKTVDELNARGVTTKIYGDEVLADMPPNDAKGIMRGDENRAEIAWFKDPAANVLAVVAASV</sequence>
<evidence type="ECO:0000313" key="3">
    <source>
        <dbReference type="Proteomes" id="UP000297853"/>
    </source>
</evidence>
<dbReference type="InterPro" id="IPR004360">
    <property type="entry name" value="Glyas_Fos-R_dOase_dom"/>
</dbReference>
<dbReference type="PROSITE" id="PS51819">
    <property type="entry name" value="VOC"/>
    <property type="match status" value="1"/>
</dbReference>
<dbReference type="Pfam" id="PF00903">
    <property type="entry name" value="Glyoxalase"/>
    <property type="match status" value="1"/>
</dbReference>
<dbReference type="EMBL" id="SOGQ01000046">
    <property type="protein sequence ID" value="TFC99491.1"/>
    <property type="molecule type" value="Genomic_DNA"/>
</dbReference>
<dbReference type="InterPro" id="IPR029068">
    <property type="entry name" value="Glyas_Bleomycin-R_OHBP_Dase"/>
</dbReference>
<comment type="caution">
    <text evidence="2">The sequence shown here is derived from an EMBL/GenBank/DDBJ whole genome shotgun (WGS) entry which is preliminary data.</text>
</comment>
<protein>
    <submittedName>
        <fullName evidence="2">VOC family protein</fullName>
    </submittedName>
</protein>
<proteinExistence type="predicted"/>
<feature type="domain" description="VOC" evidence="1">
    <location>
        <begin position="5"/>
        <end position="131"/>
    </location>
</feature>
<name>A0ABY2J6I0_9MICO</name>
<evidence type="ECO:0000259" key="1">
    <source>
        <dbReference type="PROSITE" id="PS51819"/>
    </source>
</evidence>
<dbReference type="InterPro" id="IPR037523">
    <property type="entry name" value="VOC_core"/>
</dbReference>
<dbReference type="RefSeq" id="WP_134430000.1">
    <property type="nucleotide sequence ID" value="NZ_SOGQ01000046.1"/>
</dbReference>